<reference evidence="1" key="1">
    <citation type="submission" date="2023-10" db="EMBL/GenBank/DDBJ databases">
        <title>Chromosome-level genome of the transformable northern wattle, Acacia crassicarpa.</title>
        <authorList>
            <person name="Massaro I."/>
            <person name="Sinha N.R."/>
            <person name="Poethig S."/>
            <person name="Leichty A.R."/>
        </authorList>
    </citation>
    <scope>NUCLEOTIDE SEQUENCE</scope>
    <source>
        <strain evidence="1">Acra3RX</strain>
        <tissue evidence="1">Leaf</tissue>
    </source>
</reference>
<gene>
    <name evidence="1" type="ORF">QN277_004645</name>
</gene>
<dbReference type="AlphaFoldDB" id="A0AAE1MC19"/>
<comment type="caution">
    <text evidence="1">The sequence shown here is derived from an EMBL/GenBank/DDBJ whole genome shotgun (WGS) entry which is preliminary data.</text>
</comment>
<dbReference type="Proteomes" id="UP001293593">
    <property type="component" value="Unassembled WGS sequence"/>
</dbReference>
<dbReference type="PANTHER" id="PTHR33070">
    <property type="entry name" value="OS06G0725500 PROTEIN"/>
    <property type="match status" value="1"/>
</dbReference>
<dbReference type="InterPro" id="IPR004320">
    <property type="entry name" value="BPS1_pln"/>
</dbReference>
<accession>A0AAE1MC19</accession>
<dbReference type="Pfam" id="PF03087">
    <property type="entry name" value="BPS1"/>
    <property type="match status" value="1"/>
</dbReference>
<dbReference type="GO" id="GO:0048367">
    <property type="term" value="P:shoot system development"/>
    <property type="evidence" value="ECO:0007669"/>
    <property type="project" value="InterPro"/>
</dbReference>
<evidence type="ECO:0000313" key="2">
    <source>
        <dbReference type="Proteomes" id="UP001293593"/>
    </source>
</evidence>
<dbReference type="PANTHER" id="PTHR33070:SF109">
    <property type="entry name" value="DOMAIN PROTEIN, PUTATIVE (DUF241)-RELATED"/>
    <property type="match status" value="1"/>
</dbReference>
<protein>
    <submittedName>
        <fullName evidence="1">Uncharacterized protein</fullName>
    </submittedName>
</protein>
<dbReference type="GO" id="GO:0048364">
    <property type="term" value="P:root development"/>
    <property type="evidence" value="ECO:0007669"/>
    <property type="project" value="InterPro"/>
</dbReference>
<keyword evidence="2" id="KW-1185">Reference proteome</keyword>
<name>A0AAE1MC19_9FABA</name>
<dbReference type="EMBL" id="JAWXYG010000010">
    <property type="protein sequence ID" value="KAK4261682.1"/>
    <property type="molecule type" value="Genomic_DNA"/>
</dbReference>
<evidence type="ECO:0000313" key="1">
    <source>
        <dbReference type="EMBL" id="KAK4261682.1"/>
    </source>
</evidence>
<proteinExistence type="predicted"/>
<organism evidence="1 2">
    <name type="scientific">Acacia crassicarpa</name>
    <name type="common">northern wattle</name>
    <dbReference type="NCBI Taxonomy" id="499986"/>
    <lineage>
        <taxon>Eukaryota</taxon>
        <taxon>Viridiplantae</taxon>
        <taxon>Streptophyta</taxon>
        <taxon>Embryophyta</taxon>
        <taxon>Tracheophyta</taxon>
        <taxon>Spermatophyta</taxon>
        <taxon>Magnoliopsida</taxon>
        <taxon>eudicotyledons</taxon>
        <taxon>Gunneridae</taxon>
        <taxon>Pentapetalae</taxon>
        <taxon>rosids</taxon>
        <taxon>fabids</taxon>
        <taxon>Fabales</taxon>
        <taxon>Fabaceae</taxon>
        <taxon>Caesalpinioideae</taxon>
        <taxon>mimosoid clade</taxon>
        <taxon>Acacieae</taxon>
        <taxon>Acacia</taxon>
    </lineage>
</organism>
<sequence length="289" mass="32680">MAMKYHSRSISLPSRSHPTTIKVDEELNKLKTWEATSTPTSNSVHTGLSLLEGVYISLDQLLHMSSIQLAISQHHAHNCVEELLDGSVRVLDICGITRDILLQIKENVEALHSAVRRRKGDSSVEKSVAEYKFFTKKMKKNAKTLVTELKHMETRFGVYPLLNLDDQMASVIRVIREAILMNVSIFQSLLDFLVIPKEATKCFVVARWMHKGTLEACEDHNSEMVNELKSVDLVLDCVVSEGGCFEKMKIAHTRLEALKMAIETLENGLHVVFRRLIKTRASLLNIISQ</sequence>